<dbReference type="STRING" id="1155689.SAMN05444278_101460"/>
<dbReference type="Proteomes" id="UP000184462">
    <property type="component" value="Unassembled WGS sequence"/>
</dbReference>
<dbReference type="Gene3D" id="2.170.130.10">
    <property type="entry name" value="TonB-dependent receptor, plug domain"/>
    <property type="match status" value="1"/>
</dbReference>
<gene>
    <name evidence="14" type="ORF">SAMN05444278_101460</name>
</gene>
<sequence length="680" mass="77093">MKRILRFLFVIILSVNYSIYGQEDTTQLNEVFLKTKYTTANELTQVFSRLKAQDLVESPQQNFTSVLQKLPGIHLQQGALNTTKINVRGIGARSQYQTNRLKMYLNSIPISTANGTSSIDDFDVLMLNGLQLFKGPKSTKYGARLGGVVVLNAEPKPLNYARTEQNFGSNNYFKQHYEANLTNKSNQYKLAYNNLSYGGFRENSNYQRESFLLTTNHKLSEEHQLKFLAHGVSLKAFIPSSLNQTDLDNSPESAAFTWRQSRGYEHYTKSVFGLTLASNWQPSFNQETAIFYNYTDAYEPRPFDILSTELAGFGARHLSEYSFTSFGLVSRFQIGAEFQSEHVSVSNFENLYEEFNRGSVEGERINQFDQNRYYVDVFSNFNVVFSDQLSLDLGLAINQTGFKQTDVLQNRKSNFNYDLSVLPKMIARYAIDSTHAIEASLSKGFSVPTLQESLTETGSFNTNLKPEEAWQYEIIYSTKPLKWLEASLTAYYIDVQNLIVARRVAEDRFVGVNAGSTNHPGLEVSLLSNFTIAEKIRLELFSNSSFNFYEFDDFVDGEDNYNGNDLTGVPQHLLNFGINASYEKLSFNLLTNAVSKLPVNDANSVYTESYVVSHLNLNYKIRLTPQIDFLVRGGIQNIFDKAYTASVVTNAVGFGGTQPRYFYPGEPRQFFGGVGLNYQF</sequence>
<evidence type="ECO:0000259" key="13">
    <source>
        <dbReference type="Pfam" id="PF07715"/>
    </source>
</evidence>
<keyword evidence="2 10" id="KW-0813">Transport</keyword>
<dbReference type="Pfam" id="PF07715">
    <property type="entry name" value="Plug"/>
    <property type="match status" value="1"/>
</dbReference>
<evidence type="ECO:0000313" key="15">
    <source>
        <dbReference type="Proteomes" id="UP000184462"/>
    </source>
</evidence>
<evidence type="ECO:0000259" key="12">
    <source>
        <dbReference type="Pfam" id="PF00593"/>
    </source>
</evidence>
<organism evidence="14 15">
    <name type="scientific">Psychroflexus salarius</name>
    <dbReference type="NCBI Taxonomy" id="1155689"/>
    <lineage>
        <taxon>Bacteria</taxon>
        <taxon>Pseudomonadati</taxon>
        <taxon>Bacteroidota</taxon>
        <taxon>Flavobacteriia</taxon>
        <taxon>Flavobacteriales</taxon>
        <taxon>Flavobacteriaceae</taxon>
        <taxon>Psychroflexus</taxon>
    </lineage>
</organism>
<evidence type="ECO:0000256" key="5">
    <source>
        <dbReference type="ARBA" id="ARBA00022729"/>
    </source>
</evidence>
<keyword evidence="8" id="KW-0675">Receptor</keyword>
<evidence type="ECO:0000256" key="6">
    <source>
        <dbReference type="ARBA" id="ARBA00023077"/>
    </source>
</evidence>
<accession>A0A1M4T2L1</accession>
<name>A0A1M4T2L1_9FLAO</name>
<dbReference type="InterPro" id="IPR036942">
    <property type="entry name" value="Beta-barrel_TonB_sf"/>
</dbReference>
<dbReference type="AlphaFoldDB" id="A0A1M4T2L1"/>
<dbReference type="PANTHER" id="PTHR30069">
    <property type="entry name" value="TONB-DEPENDENT OUTER MEMBRANE RECEPTOR"/>
    <property type="match status" value="1"/>
</dbReference>
<reference evidence="14 15" key="1">
    <citation type="submission" date="2016-11" db="EMBL/GenBank/DDBJ databases">
        <authorList>
            <person name="Jaros S."/>
            <person name="Januszkiewicz K."/>
            <person name="Wedrychowicz H."/>
        </authorList>
    </citation>
    <scope>NUCLEOTIDE SEQUENCE [LARGE SCALE GENOMIC DNA]</scope>
    <source>
        <strain evidence="14 15">DSM 25661</strain>
    </source>
</reference>
<dbReference type="RefSeq" id="WP_159432017.1">
    <property type="nucleotide sequence ID" value="NZ_FQTW01000001.1"/>
</dbReference>
<keyword evidence="7 10" id="KW-0472">Membrane</keyword>
<keyword evidence="6 11" id="KW-0798">TonB box</keyword>
<dbReference type="SUPFAM" id="SSF56935">
    <property type="entry name" value="Porins"/>
    <property type="match status" value="1"/>
</dbReference>
<feature type="domain" description="TonB-dependent receptor-like beta-barrel" evidence="12">
    <location>
        <begin position="162"/>
        <end position="638"/>
    </location>
</feature>
<dbReference type="PROSITE" id="PS52016">
    <property type="entry name" value="TONB_DEPENDENT_REC_3"/>
    <property type="match status" value="1"/>
</dbReference>
<evidence type="ECO:0000256" key="4">
    <source>
        <dbReference type="ARBA" id="ARBA00022692"/>
    </source>
</evidence>
<dbReference type="PANTHER" id="PTHR30069:SF29">
    <property type="entry name" value="HEMOGLOBIN AND HEMOGLOBIN-HAPTOGLOBIN-BINDING PROTEIN 1-RELATED"/>
    <property type="match status" value="1"/>
</dbReference>
<keyword evidence="4 10" id="KW-0812">Transmembrane</keyword>
<dbReference type="InterPro" id="IPR037066">
    <property type="entry name" value="Plug_dom_sf"/>
</dbReference>
<keyword evidence="15" id="KW-1185">Reference proteome</keyword>
<evidence type="ECO:0000256" key="2">
    <source>
        <dbReference type="ARBA" id="ARBA00022448"/>
    </source>
</evidence>
<evidence type="ECO:0000256" key="3">
    <source>
        <dbReference type="ARBA" id="ARBA00022452"/>
    </source>
</evidence>
<evidence type="ECO:0000256" key="7">
    <source>
        <dbReference type="ARBA" id="ARBA00023136"/>
    </source>
</evidence>
<keyword evidence="9 10" id="KW-0998">Cell outer membrane</keyword>
<protein>
    <submittedName>
        <fullName evidence="14">Iron complex outermembrane recepter protein</fullName>
    </submittedName>
</protein>
<evidence type="ECO:0000256" key="9">
    <source>
        <dbReference type="ARBA" id="ARBA00023237"/>
    </source>
</evidence>
<proteinExistence type="inferred from homology"/>
<dbReference type="InterPro" id="IPR039426">
    <property type="entry name" value="TonB-dep_rcpt-like"/>
</dbReference>
<dbReference type="EMBL" id="FQTW01000001">
    <property type="protein sequence ID" value="SHE38628.1"/>
    <property type="molecule type" value="Genomic_DNA"/>
</dbReference>
<dbReference type="InterPro" id="IPR012910">
    <property type="entry name" value="Plug_dom"/>
</dbReference>
<dbReference type="GO" id="GO:0015344">
    <property type="term" value="F:siderophore uptake transmembrane transporter activity"/>
    <property type="evidence" value="ECO:0007669"/>
    <property type="project" value="TreeGrafter"/>
</dbReference>
<evidence type="ECO:0000256" key="1">
    <source>
        <dbReference type="ARBA" id="ARBA00004571"/>
    </source>
</evidence>
<evidence type="ECO:0000256" key="8">
    <source>
        <dbReference type="ARBA" id="ARBA00023170"/>
    </source>
</evidence>
<comment type="subcellular location">
    <subcellularLocation>
        <location evidence="1 10">Cell outer membrane</location>
        <topology evidence="1 10">Multi-pass membrane protein</topology>
    </subcellularLocation>
</comment>
<evidence type="ECO:0000256" key="10">
    <source>
        <dbReference type="PROSITE-ProRule" id="PRU01360"/>
    </source>
</evidence>
<dbReference type="GO" id="GO:0044718">
    <property type="term" value="P:siderophore transmembrane transport"/>
    <property type="evidence" value="ECO:0007669"/>
    <property type="project" value="TreeGrafter"/>
</dbReference>
<comment type="similarity">
    <text evidence="10 11">Belongs to the TonB-dependent receptor family.</text>
</comment>
<evidence type="ECO:0000313" key="14">
    <source>
        <dbReference type="EMBL" id="SHE38628.1"/>
    </source>
</evidence>
<dbReference type="Pfam" id="PF00593">
    <property type="entry name" value="TonB_dep_Rec_b-barrel"/>
    <property type="match status" value="1"/>
</dbReference>
<keyword evidence="5" id="KW-0732">Signal</keyword>
<dbReference type="GO" id="GO:0009279">
    <property type="term" value="C:cell outer membrane"/>
    <property type="evidence" value="ECO:0007669"/>
    <property type="project" value="UniProtKB-SubCell"/>
</dbReference>
<keyword evidence="3 10" id="KW-1134">Transmembrane beta strand</keyword>
<dbReference type="InterPro" id="IPR000531">
    <property type="entry name" value="Beta-barrel_TonB"/>
</dbReference>
<feature type="domain" description="TonB-dependent receptor plug" evidence="13">
    <location>
        <begin position="41"/>
        <end position="147"/>
    </location>
</feature>
<dbReference type="OrthoDB" id="9782587at2"/>
<evidence type="ECO:0000256" key="11">
    <source>
        <dbReference type="RuleBase" id="RU003357"/>
    </source>
</evidence>
<dbReference type="Gene3D" id="2.40.170.20">
    <property type="entry name" value="TonB-dependent receptor, beta-barrel domain"/>
    <property type="match status" value="1"/>
</dbReference>